<evidence type="ECO:0000256" key="1">
    <source>
        <dbReference type="SAM" id="MobiDB-lite"/>
    </source>
</evidence>
<gene>
    <name evidence="2" type="ORF">PUN28_016823</name>
</gene>
<feature type="region of interest" description="Disordered" evidence="1">
    <location>
        <begin position="26"/>
        <end position="48"/>
    </location>
</feature>
<dbReference type="Proteomes" id="UP001430953">
    <property type="component" value="Unassembled WGS sequence"/>
</dbReference>
<comment type="caution">
    <text evidence="2">The sequence shown here is derived from an EMBL/GenBank/DDBJ whole genome shotgun (WGS) entry which is preliminary data.</text>
</comment>
<reference evidence="2 3" key="1">
    <citation type="submission" date="2023-03" db="EMBL/GenBank/DDBJ databases">
        <title>High recombination rates correlate with genetic variation in Cardiocondyla obscurior ants.</title>
        <authorList>
            <person name="Errbii M."/>
        </authorList>
    </citation>
    <scope>NUCLEOTIDE SEQUENCE [LARGE SCALE GENOMIC DNA]</scope>
    <source>
        <strain evidence="2">Alpha-2009</strain>
        <tissue evidence="2">Whole body</tissue>
    </source>
</reference>
<sequence length="133" mass="15354">MSRRRSARDNLLHRYDRATAVYPPRPLSSIIKSNDNSSRRRQLGNARPCPIITGKRIHKFTSRPLFSSLLSRARGKEKKKRKKRISVTRGIKYQIVNKLQTSIISKISTGIVSPTRNVEEAFYIDENISVKKF</sequence>
<dbReference type="EMBL" id="JADYXP020000019">
    <property type="protein sequence ID" value="KAL0105429.1"/>
    <property type="molecule type" value="Genomic_DNA"/>
</dbReference>
<protein>
    <submittedName>
        <fullName evidence="2">Uncharacterized protein</fullName>
    </submittedName>
</protein>
<keyword evidence="3" id="KW-1185">Reference proteome</keyword>
<organism evidence="2 3">
    <name type="scientific">Cardiocondyla obscurior</name>
    <dbReference type="NCBI Taxonomy" id="286306"/>
    <lineage>
        <taxon>Eukaryota</taxon>
        <taxon>Metazoa</taxon>
        <taxon>Ecdysozoa</taxon>
        <taxon>Arthropoda</taxon>
        <taxon>Hexapoda</taxon>
        <taxon>Insecta</taxon>
        <taxon>Pterygota</taxon>
        <taxon>Neoptera</taxon>
        <taxon>Endopterygota</taxon>
        <taxon>Hymenoptera</taxon>
        <taxon>Apocrita</taxon>
        <taxon>Aculeata</taxon>
        <taxon>Formicoidea</taxon>
        <taxon>Formicidae</taxon>
        <taxon>Myrmicinae</taxon>
        <taxon>Cardiocondyla</taxon>
    </lineage>
</organism>
<dbReference type="AlphaFoldDB" id="A0AAW2EP06"/>
<proteinExistence type="predicted"/>
<name>A0AAW2EP06_9HYME</name>
<evidence type="ECO:0000313" key="2">
    <source>
        <dbReference type="EMBL" id="KAL0105429.1"/>
    </source>
</evidence>
<accession>A0AAW2EP06</accession>
<evidence type="ECO:0000313" key="3">
    <source>
        <dbReference type="Proteomes" id="UP001430953"/>
    </source>
</evidence>